<organism evidence="1 2">
    <name type="scientific">Bradyrhizobium jicamae</name>
    <dbReference type="NCBI Taxonomy" id="280332"/>
    <lineage>
        <taxon>Bacteria</taxon>
        <taxon>Pseudomonadati</taxon>
        <taxon>Pseudomonadota</taxon>
        <taxon>Alphaproteobacteria</taxon>
        <taxon>Hyphomicrobiales</taxon>
        <taxon>Nitrobacteraceae</taxon>
        <taxon>Bradyrhizobium</taxon>
    </lineage>
</organism>
<keyword evidence="1" id="KW-0808">Transferase</keyword>
<proteinExistence type="predicted"/>
<dbReference type="AlphaFoldDB" id="A0A0R3KSV0"/>
<dbReference type="Pfam" id="PF13238">
    <property type="entry name" value="AAA_18"/>
    <property type="match status" value="1"/>
</dbReference>
<dbReference type="GO" id="GO:0016301">
    <property type="term" value="F:kinase activity"/>
    <property type="evidence" value="ECO:0007669"/>
    <property type="project" value="UniProtKB-KW"/>
</dbReference>
<dbReference type="OrthoDB" id="7347703at2"/>
<dbReference type="InterPro" id="IPR027417">
    <property type="entry name" value="P-loop_NTPase"/>
</dbReference>
<dbReference type="EMBL" id="LLXZ01000197">
    <property type="protein sequence ID" value="KRQ96604.1"/>
    <property type="molecule type" value="Genomic_DNA"/>
</dbReference>
<protein>
    <submittedName>
        <fullName evidence="1">Shikimate kinase</fullName>
    </submittedName>
</protein>
<evidence type="ECO:0000313" key="2">
    <source>
        <dbReference type="Proteomes" id="UP000050863"/>
    </source>
</evidence>
<keyword evidence="1" id="KW-0418">Kinase</keyword>
<dbReference type="RefSeq" id="WP_057839707.1">
    <property type="nucleotide sequence ID" value="NZ_LLXZ01000197.1"/>
</dbReference>
<sequence length="165" mass="18316">MTRVLITGMSGTGKSAVVIELARRGYRAIDLDTPEWSHWVLADPDDALTPADGQDWVWQEDRVRELLSRNGEDYLFVSGCAENMGKLFDLIDTIVLLSAPIDTLMHRLAKRTAKSYGHTADERSKIAQLVETIEPLLRQSAHHEIDTARPVGETVAKILILVAPA</sequence>
<evidence type="ECO:0000313" key="1">
    <source>
        <dbReference type="EMBL" id="KRQ96604.1"/>
    </source>
</evidence>
<keyword evidence="2" id="KW-1185">Reference proteome</keyword>
<name>A0A0R3KSV0_9BRAD</name>
<dbReference type="STRING" id="280332.CQ12_09120"/>
<accession>A0A0R3KSV0</accession>
<reference evidence="1 2" key="1">
    <citation type="submission" date="2014-03" db="EMBL/GenBank/DDBJ databases">
        <title>Bradyrhizobium valentinum sp. nov., isolated from effective nodules of Lupinus mariae-josephae, a lupine endemic of basic-lime soils in Eastern Spain.</title>
        <authorList>
            <person name="Duran D."/>
            <person name="Rey L."/>
            <person name="Navarro A."/>
            <person name="Busquets A."/>
            <person name="Imperial J."/>
            <person name="Ruiz-Argueso T."/>
        </authorList>
    </citation>
    <scope>NUCLEOTIDE SEQUENCE [LARGE SCALE GENOMIC DNA]</scope>
    <source>
        <strain evidence="1 2">PAC68</strain>
    </source>
</reference>
<comment type="caution">
    <text evidence="1">The sequence shown here is derived from an EMBL/GenBank/DDBJ whole genome shotgun (WGS) entry which is preliminary data.</text>
</comment>
<dbReference type="Proteomes" id="UP000050863">
    <property type="component" value="Unassembled WGS sequence"/>
</dbReference>
<gene>
    <name evidence="1" type="ORF">CQ12_09120</name>
</gene>
<dbReference type="Gene3D" id="3.40.50.300">
    <property type="entry name" value="P-loop containing nucleotide triphosphate hydrolases"/>
    <property type="match status" value="1"/>
</dbReference>
<dbReference type="SUPFAM" id="SSF52540">
    <property type="entry name" value="P-loop containing nucleoside triphosphate hydrolases"/>
    <property type="match status" value="1"/>
</dbReference>